<evidence type="ECO:0000313" key="2">
    <source>
        <dbReference type="Proteomes" id="UP000823388"/>
    </source>
</evidence>
<dbReference type="Proteomes" id="UP000823388">
    <property type="component" value="Chromosome 7N"/>
</dbReference>
<dbReference type="AlphaFoldDB" id="A0A8T0PVK3"/>
<keyword evidence="2" id="KW-1185">Reference proteome</keyword>
<accession>A0A8T0PVK3</accession>
<proteinExistence type="predicted"/>
<protein>
    <submittedName>
        <fullName evidence="1">Uncharacterized protein</fullName>
    </submittedName>
</protein>
<evidence type="ECO:0000313" key="1">
    <source>
        <dbReference type="EMBL" id="KAG2565720.1"/>
    </source>
</evidence>
<reference evidence="1" key="1">
    <citation type="submission" date="2020-05" db="EMBL/GenBank/DDBJ databases">
        <title>WGS assembly of Panicum virgatum.</title>
        <authorList>
            <person name="Lovell J.T."/>
            <person name="Jenkins J."/>
            <person name="Shu S."/>
            <person name="Juenger T.E."/>
            <person name="Schmutz J."/>
        </authorList>
    </citation>
    <scope>NUCLEOTIDE SEQUENCE</scope>
    <source>
        <strain evidence="1">AP13</strain>
    </source>
</reference>
<name>A0A8T0PVK3_PANVG</name>
<gene>
    <name evidence="1" type="ORF">PVAP13_7NG135085</name>
</gene>
<comment type="caution">
    <text evidence="1">The sequence shown here is derived from an EMBL/GenBank/DDBJ whole genome shotgun (WGS) entry which is preliminary data.</text>
</comment>
<organism evidence="1 2">
    <name type="scientific">Panicum virgatum</name>
    <name type="common">Blackwell switchgrass</name>
    <dbReference type="NCBI Taxonomy" id="38727"/>
    <lineage>
        <taxon>Eukaryota</taxon>
        <taxon>Viridiplantae</taxon>
        <taxon>Streptophyta</taxon>
        <taxon>Embryophyta</taxon>
        <taxon>Tracheophyta</taxon>
        <taxon>Spermatophyta</taxon>
        <taxon>Magnoliopsida</taxon>
        <taxon>Liliopsida</taxon>
        <taxon>Poales</taxon>
        <taxon>Poaceae</taxon>
        <taxon>PACMAD clade</taxon>
        <taxon>Panicoideae</taxon>
        <taxon>Panicodae</taxon>
        <taxon>Paniceae</taxon>
        <taxon>Panicinae</taxon>
        <taxon>Panicum</taxon>
        <taxon>Panicum sect. Hiantes</taxon>
    </lineage>
</organism>
<dbReference type="EMBL" id="CM029050">
    <property type="protein sequence ID" value="KAG2565720.1"/>
    <property type="molecule type" value="Genomic_DNA"/>
</dbReference>
<sequence length="183" mass="19647">MAPSQIGWDLACGLVCWCPGGIRFPLWGLERLAGNSLGYLDPGLCTGDQVMPALAMELVPGGVAFNGVHLIWTGFGLAARLRGPAHAAPLATADLAGDRWALLASDASRSRSSSAGITGRRWRWHEGRRRRSQWVRCAAAVSARPPIFVQVNAEERLMADGVAGGDLLAFSAREEKQREALSR</sequence>